<keyword evidence="3" id="KW-1185">Reference proteome</keyword>
<dbReference type="STRING" id="657014.SAMN04488092_102137"/>
<dbReference type="PROSITE" id="PS51257">
    <property type="entry name" value="PROKAR_LIPOPROTEIN"/>
    <property type="match status" value="1"/>
</dbReference>
<evidence type="ECO:0000313" key="2">
    <source>
        <dbReference type="EMBL" id="SEP76012.1"/>
    </source>
</evidence>
<gene>
    <name evidence="2" type="ORF">SAMN04488092_102137</name>
</gene>
<dbReference type="AlphaFoldDB" id="A0A1H9AGU3"/>
<evidence type="ECO:0000256" key="1">
    <source>
        <dbReference type="SAM" id="SignalP"/>
    </source>
</evidence>
<sequence>MMNSKRIKRSAVALCLLVSVSACVPASDGDVEYDAKDVSANALKTMAESGVYETLGTPGTVAEILMNSPDITKTALITHFKKKRDEAGMDLDFDQAEWYDVNIQCLSGDCTNFKKMQAARAAAKAGLSGGGDGGGH</sequence>
<proteinExistence type="predicted"/>
<protein>
    <recommendedName>
        <fullName evidence="4">Lipoprotein</fullName>
    </recommendedName>
</protein>
<keyword evidence="1" id="KW-0732">Signal</keyword>
<organism evidence="2 3">
    <name type="scientific">Thalassovita taeanensis</name>
    <dbReference type="NCBI Taxonomy" id="657014"/>
    <lineage>
        <taxon>Bacteria</taxon>
        <taxon>Pseudomonadati</taxon>
        <taxon>Pseudomonadota</taxon>
        <taxon>Alphaproteobacteria</taxon>
        <taxon>Rhodobacterales</taxon>
        <taxon>Roseobacteraceae</taxon>
        <taxon>Thalassovita</taxon>
    </lineage>
</organism>
<evidence type="ECO:0000313" key="3">
    <source>
        <dbReference type="Proteomes" id="UP000198634"/>
    </source>
</evidence>
<name>A0A1H9AGU3_9RHOB</name>
<dbReference type="EMBL" id="FOEP01000002">
    <property type="protein sequence ID" value="SEP76012.1"/>
    <property type="molecule type" value="Genomic_DNA"/>
</dbReference>
<evidence type="ECO:0008006" key="4">
    <source>
        <dbReference type="Google" id="ProtNLM"/>
    </source>
</evidence>
<reference evidence="2 3" key="1">
    <citation type="submission" date="2016-10" db="EMBL/GenBank/DDBJ databases">
        <authorList>
            <person name="de Groot N.N."/>
        </authorList>
    </citation>
    <scope>NUCLEOTIDE SEQUENCE [LARGE SCALE GENOMIC DNA]</scope>
    <source>
        <strain evidence="2 3">DSM 22007</strain>
    </source>
</reference>
<dbReference type="Proteomes" id="UP000198634">
    <property type="component" value="Unassembled WGS sequence"/>
</dbReference>
<feature type="chain" id="PRO_5009300806" description="Lipoprotein" evidence="1">
    <location>
        <begin position="27"/>
        <end position="136"/>
    </location>
</feature>
<feature type="signal peptide" evidence="1">
    <location>
        <begin position="1"/>
        <end position="26"/>
    </location>
</feature>
<accession>A0A1H9AGU3</accession>